<dbReference type="Pfam" id="PF02230">
    <property type="entry name" value="Abhydrolase_2"/>
    <property type="match status" value="1"/>
</dbReference>
<dbReference type="InterPro" id="IPR003140">
    <property type="entry name" value="PLipase/COase/thioEstase"/>
</dbReference>
<dbReference type="InterPro" id="IPR050565">
    <property type="entry name" value="LYPA1-2/EST-like"/>
</dbReference>
<feature type="region of interest" description="Disordered" evidence="3">
    <location>
        <begin position="1"/>
        <end position="21"/>
    </location>
</feature>
<dbReference type="EMBL" id="JBHTAR010000011">
    <property type="protein sequence ID" value="MFC7200105.1"/>
    <property type="molecule type" value="Genomic_DNA"/>
</dbReference>
<sequence length="224" mass="23370">MSERFVASDPEDPHADQPIVTGGAPAMAADVAVVLLHGRGATAKGMVASADDFYRHGVTFLAPQAAHQNWYPASFDAPREANEPALTSAVDRVGAALDRAADVGIPPARTVILGFSQGACVAAEFVRRHPRRYGGVVVLAGALPGEETPDPGEQSLDGTPVFLGCADDDPHVPVERVHESARVLEAMDGDVTEEIYADAGHSITGGEVEAVQSLLADLLDGENE</sequence>
<evidence type="ECO:0000313" key="5">
    <source>
        <dbReference type="EMBL" id="MFC7200105.1"/>
    </source>
</evidence>
<organism evidence="5 6">
    <name type="scientific">Halospeciosus flavus</name>
    <dbReference type="NCBI Taxonomy" id="3032283"/>
    <lineage>
        <taxon>Archaea</taxon>
        <taxon>Methanobacteriati</taxon>
        <taxon>Methanobacteriota</taxon>
        <taxon>Stenosarchaea group</taxon>
        <taxon>Halobacteria</taxon>
        <taxon>Halobacteriales</taxon>
        <taxon>Halobacteriaceae</taxon>
        <taxon>Halospeciosus</taxon>
    </lineage>
</organism>
<proteinExistence type="inferred from homology"/>
<gene>
    <name evidence="5" type="ORF">ACFQJ9_11910</name>
</gene>
<evidence type="ECO:0000256" key="3">
    <source>
        <dbReference type="SAM" id="MobiDB-lite"/>
    </source>
</evidence>
<dbReference type="RefSeq" id="WP_279530024.1">
    <property type="nucleotide sequence ID" value="NZ_CP122312.1"/>
</dbReference>
<comment type="caution">
    <text evidence="5">The sequence shown here is derived from an EMBL/GenBank/DDBJ whole genome shotgun (WGS) entry which is preliminary data.</text>
</comment>
<dbReference type="InterPro" id="IPR029058">
    <property type="entry name" value="AB_hydrolase_fold"/>
</dbReference>
<feature type="domain" description="Phospholipase/carboxylesterase/thioesterase" evidence="4">
    <location>
        <begin position="25"/>
        <end position="216"/>
    </location>
</feature>
<comment type="similarity">
    <text evidence="1">Belongs to the AB hydrolase superfamily. AB hydrolase 2 family.</text>
</comment>
<reference evidence="5 6" key="1">
    <citation type="journal article" date="2019" name="Int. J. Syst. Evol. Microbiol.">
        <title>The Global Catalogue of Microorganisms (GCM) 10K type strain sequencing project: providing services to taxonomists for standard genome sequencing and annotation.</title>
        <authorList>
            <consortium name="The Broad Institute Genomics Platform"/>
            <consortium name="The Broad Institute Genome Sequencing Center for Infectious Disease"/>
            <person name="Wu L."/>
            <person name="Ma J."/>
        </authorList>
    </citation>
    <scope>NUCLEOTIDE SEQUENCE [LARGE SCALE GENOMIC DNA]</scope>
    <source>
        <strain evidence="5 6">XZGYJ-43</strain>
    </source>
</reference>
<dbReference type="PANTHER" id="PTHR10655:SF17">
    <property type="entry name" value="LYSOPHOSPHOLIPASE-LIKE PROTEIN 1"/>
    <property type="match status" value="1"/>
</dbReference>
<evidence type="ECO:0000256" key="1">
    <source>
        <dbReference type="ARBA" id="ARBA00006499"/>
    </source>
</evidence>
<dbReference type="GO" id="GO:0016787">
    <property type="term" value="F:hydrolase activity"/>
    <property type="evidence" value="ECO:0007669"/>
    <property type="project" value="UniProtKB-KW"/>
</dbReference>
<keyword evidence="2 5" id="KW-0378">Hydrolase</keyword>
<keyword evidence="6" id="KW-1185">Reference proteome</keyword>
<dbReference type="PANTHER" id="PTHR10655">
    <property type="entry name" value="LYSOPHOSPHOLIPASE-RELATED"/>
    <property type="match status" value="1"/>
</dbReference>
<protein>
    <submittedName>
        <fullName evidence="5">Alpha/beta hydrolase</fullName>
    </submittedName>
</protein>
<accession>A0ABD5Z4H1</accession>
<dbReference type="Proteomes" id="UP001596447">
    <property type="component" value="Unassembled WGS sequence"/>
</dbReference>
<evidence type="ECO:0000259" key="4">
    <source>
        <dbReference type="Pfam" id="PF02230"/>
    </source>
</evidence>
<evidence type="ECO:0000313" key="6">
    <source>
        <dbReference type="Proteomes" id="UP001596447"/>
    </source>
</evidence>
<dbReference type="SUPFAM" id="SSF53474">
    <property type="entry name" value="alpha/beta-Hydrolases"/>
    <property type="match status" value="1"/>
</dbReference>
<dbReference type="AlphaFoldDB" id="A0ABD5Z4H1"/>
<evidence type="ECO:0000256" key="2">
    <source>
        <dbReference type="ARBA" id="ARBA00022801"/>
    </source>
</evidence>
<name>A0ABD5Z4H1_9EURY</name>
<dbReference type="Gene3D" id="3.40.50.1820">
    <property type="entry name" value="alpha/beta hydrolase"/>
    <property type="match status" value="1"/>
</dbReference>